<comment type="subcellular location">
    <subcellularLocation>
        <location evidence="1">Nucleus</location>
    </subcellularLocation>
</comment>
<dbReference type="GeneID" id="20651465"/>
<evidence type="ECO:0000256" key="2">
    <source>
        <dbReference type="ARBA" id="ARBA00023125"/>
    </source>
</evidence>
<dbReference type="GO" id="GO:0003700">
    <property type="term" value="F:DNA-binding transcription factor activity"/>
    <property type="evidence" value="ECO:0007669"/>
    <property type="project" value="InterPro"/>
</dbReference>
<dbReference type="SUPFAM" id="SSF46785">
    <property type="entry name" value="Winged helix' DNA-binding domain"/>
    <property type="match status" value="1"/>
</dbReference>
<evidence type="ECO:0000259" key="5">
    <source>
        <dbReference type="SMART" id="SM00415"/>
    </source>
</evidence>
<protein>
    <recommendedName>
        <fullName evidence="5">HSF-type DNA-binding domain-containing protein</fullName>
    </recommendedName>
</protein>
<dbReference type="GO" id="GO:0043565">
    <property type="term" value="F:sequence-specific DNA binding"/>
    <property type="evidence" value="ECO:0007669"/>
    <property type="project" value="InterPro"/>
</dbReference>
<dbReference type="PANTHER" id="PTHR10015">
    <property type="entry name" value="HEAT SHOCK TRANSCRIPTION FACTOR"/>
    <property type="match status" value="1"/>
</dbReference>
<evidence type="ECO:0000313" key="6">
    <source>
        <dbReference type="EMBL" id="EGZ08836.1"/>
    </source>
</evidence>
<dbReference type="InterPro" id="IPR036388">
    <property type="entry name" value="WH-like_DNA-bd_sf"/>
</dbReference>
<dbReference type="Proteomes" id="UP000002640">
    <property type="component" value="Unassembled WGS sequence"/>
</dbReference>
<dbReference type="InterPro" id="IPR036390">
    <property type="entry name" value="WH_DNA-bd_sf"/>
</dbReference>
<keyword evidence="3" id="KW-0539">Nucleus</keyword>
<keyword evidence="7" id="KW-1185">Reference proteome</keyword>
<dbReference type="OMA" id="WCENGLA"/>
<dbReference type="AlphaFoldDB" id="G5A681"/>
<dbReference type="FunFam" id="1.10.10.10:FF:000286">
    <property type="entry name" value="Heat shock transcription factor"/>
    <property type="match status" value="1"/>
</dbReference>
<evidence type="ECO:0000313" key="7">
    <source>
        <dbReference type="Proteomes" id="UP000002640"/>
    </source>
</evidence>
<feature type="non-terminal residue" evidence="6">
    <location>
        <position position="83"/>
    </location>
</feature>
<name>G5A681_PHYSP</name>
<evidence type="ECO:0000256" key="4">
    <source>
        <dbReference type="RuleBase" id="RU004020"/>
    </source>
</evidence>
<proteinExistence type="inferred from homology"/>
<dbReference type="SMART" id="SM00415">
    <property type="entry name" value="HSF"/>
    <property type="match status" value="1"/>
</dbReference>
<keyword evidence="2" id="KW-0238">DNA-binding</keyword>
<accession>G5A681</accession>
<dbReference type="GO" id="GO:0005634">
    <property type="term" value="C:nucleus"/>
    <property type="evidence" value="ECO:0007669"/>
    <property type="project" value="UniProtKB-SubCell"/>
</dbReference>
<organism evidence="6 7">
    <name type="scientific">Phytophthora sojae (strain P6497)</name>
    <name type="common">Soybean stem and root rot agent</name>
    <name type="synonym">Phytophthora megasperma f. sp. glycines</name>
    <dbReference type="NCBI Taxonomy" id="1094619"/>
    <lineage>
        <taxon>Eukaryota</taxon>
        <taxon>Sar</taxon>
        <taxon>Stramenopiles</taxon>
        <taxon>Oomycota</taxon>
        <taxon>Peronosporomycetes</taxon>
        <taxon>Peronosporales</taxon>
        <taxon>Peronosporaceae</taxon>
        <taxon>Phytophthora</taxon>
    </lineage>
</organism>
<evidence type="ECO:0000256" key="1">
    <source>
        <dbReference type="ARBA" id="ARBA00004123"/>
    </source>
</evidence>
<dbReference type="KEGG" id="psoj:PHYSODRAFT_406348"/>
<sequence>DPDIITWSHEGTAFQIIQPEELASQILPRYFKHNKVSSFQRQLNYFGFKKWTKTQTNICTFSHPFFLRADKDRMKLIKRKERA</sequence>
<evidence type="ECO:0000256" key="3">
    <source>
        <dbReference type="ARBA" id="ARBA00023242"/>
    </source>
</evidence>
<dbReference type="InParanoid" id="G5A681"/>
<gene>
    <name evidence="6" type="ORF">PHYSODRAFT_406348</name>
</gene>
<reference evidence="6 7" key="1">
    <citation type="journal article" date="2006" name="Science">
        <title>Phytophthora genome sequences uncover evolutionary origins and mechanisms of pathogenesis.</title>
        <authorList>
            <person name="Tyler B.M."/>
            <person name="Tripathy S."/>
            <person name="Zhang X."/>
            <person name="Dehal P."/>
            <person name="Jiang R.H."/>
            <person name="Aerts A."/>
            <person name="Arredondo F.D."/>
            <person name="Baxter L."/>
            <person name="Bensasson D."/>
            <person name="Beynon J.L."/>
            <person name="Chapman J."/>
            <person name="Damasceno C.M."/>
            <person name="Dorrance A.E."/>
            <person name="Dou D."/>
            <person name="Dickerman A.W."/>
            <person name="Dubchak I.L."/>
            <person name="Garbelotto M."/>
            <person name="Gijzen M."/>
            <person name="Gordon S.G."/>
            <person name="Govers F."/>
            <person name="Grunwald N.J."/>
            <person name="Huang W."/>
            <person name="Ivors K.L."/>
            <person name="Jones R.W."/>
            <person name="Kamoun S."/>
            <person name="Krampis K."/>
            <person name="Lamour K.H."/>
            <person name="Lee M.K."/>
            <person name="McDonald W.H."/>
            <person name="Medina M."/>
            <person name="Meijer H.J."/>
            <person name="Nordberg E.K."/>
            <person name="Maclean D.J."/>
            <person name="Ospina-Giraldo M.D."/>
            <person name="Morris P.F."/>
            <person name="Phuntumart V."/>
            <person name="Putnam N.H."/>
            <person name="Rash S."/>
            <person name="Rose J.K."/>
            <person name="Sakihama Y."/>
            <person name="Salamov A.A."/>
            <person name="Savidor A."/>
            <person name="Scheuring C.F."/>
            <person name="Smith B.M."/>
            <person name="Sobral B.W."/>
            <person name="Terry A."/>
            <person name="Torto-Alalibo T.A."/>
            <person name="Win J."/>
            <person name="Xu Z."/>
            <person name="Zhang H."/>
            <person name="Grigoriev I.V."/>
            <person name="Rokhsar D.S."/>
            <person name="Boore J.L."/>
        </authorList>
    </citation>
    <scope>NUCLEOTIDE SEQUENCE [LARGE SCALE GENOMIC DNA]</scope>
    <source>
        <strain evidence="6 7">P6497</strain>
    </source>
</reference>
<dbReference type="InterPro" id="IPR000232">
    <property type="entry name" value="HSF_DNA-bd"/>
</dbReference>
<dbReference type="RefSeq" id="XP_009535469.1">
    <property type="nucleotide sequence ID" value="XM_009537174.1"/>
</dbReference>
<comment type="similarity">
    <text evidence="4">Belongs to the HSF family.</text>
</comment>
<dbReference type="SMR" id="G5A681"/>
<dbReference type="PRINTS" id="PR00056">
    <property type="entry name" value="HSFDOMAIN"/>
</dbReference>
<dbReference type="Gene3D" id="1.10.10.10">
    <property type="entry name" value="Winged helix-like DNA-binding domain superfamily/Winged helix DNA-binding domain"/>
    <property type="match status" value="1"/>
</dbReference>
<dbReference type="STRING" id="1094619.G5A681"/>
<dbReference type="Pfam" id="PF00447">
    <property type="entry name" value="HSF_DNA-bind"/>
    <property type="match status" value="1"/>
</dbReference>
<dbReference type="EMBL" id="JH159160">
    <property type="protein sequence ID" value="EGZ08836.1"/>
    <property type="molecule type" value="Genomic_DNA"/>
</dbReference>
<dbReference type="PANTHER" id="PTHR10015:SF427">
    <property type="entry name" value="HEAT SHOCK FACTOR PROTEIN"/>
    <property type="match status" value="1"/>
</dbReference>
<feature type="non-terminal residue" evidence="6">
    <location>
        <position position="1"/>
    </location>
</feature>
<feature type="domain" description="HSF-type DNA-binding" evidence="5">
    <location>
        <begin position="2"/>
        <end position="80"/>
    </location>
</feature>